<dbReference type="GO" id="GO:0016301">
    <property type="term" value="F:kinase activity"/>
    <property type="evidence" value="ECO:0007669"/>
    <property type="project" value="UniProtKB-KW"/>
</dbReference>
<organism evidence="1">
    <name type="scientific">Lygus hesperus</name>
    <name type="common">Western plant bug</name>
    <dbReference type="NCBI Taxonomy" id="30085"/>
    <lineage>
        <taxon>Eukaryota</taxon>
        <taxon>Metazoa</taxon>
        <taxon>Ecdysozoa</taxon>
        <taxon>Arthropoda</taxon>
        <taxon>Hexapoda</taxon>
        <taxon>Insecta</taxon>
        <taxon>Pterygota</taxon>
        <taxon>Neoptera</taxon>
        <taxon>Paraneoptera</taxon>
        <taxon>Hemiptera</taxon>
        <taxon>Heteroptera</taxon>
        <taxon>Panheteroptera</taxon>
        <taxon>Cimicomorpha</taxon>
        <taxon>Miridae</taxon>
        <taxon>Mirini</taxon>
        <taxon>Lygus</taxon>
    </lineage>
</organism>
<dbReference type="EMBL" id="GBHO01012555">
    <property type="protein sequence ID" value="JAG31049.1"/>
    <property type="molecule type" value="Transcribed_RNA"/>
</dbReference>
<keyword evidence="1" id="KW-0418">Kinase</keyword>
<reference evidence="1" key="2">
    <citation type="submission" date="2014-07" db="EMBL/GenBank/DDBJ databases">
        <authorList>
            <person name="Hull J."/>
        </authorList>
    </citation>
    <scope>NUCLEOTIDE SEQUENCE</scope>
</reference>
<sequence>PYLDVHVLFITYRTWSRLLIYNVKLRDSLQRFISPPHQHNLLPWNTYRETLASILKTIDEADVHLYTDAENAYRHLPTNNLQVSTTIPSIDKKTNFDPLQLRALVLEFLDNKY</sequence>
<keyword evidence="1" id="KW-0670">Pyruvate</keyword>
<name>A0A0A9YFW3_LYGHE</name>
<feature type="non-terminal residue" evidence="1">
    <location>
        <position position="1"/>
    </location>
</feature>
<evidence type="ECO:0000313" key="1">
    <source>
        <dbReference type="EMBL" id="JAG31049.1"/>
    </source>
</evidence>
<accession>A0A0A9YFW3</accession>
<proteinExistence type="predicted"/>
<protein>
    <submittedName>
        <fullName evidence="1">Phosphoenolpyruvate carboxykinase [ATP]</fullName>
    </submittedName>
</protein>
<gene>
    <name evidence="1" type="primary">pckA_3</name>
    <name evidence="1" type="ORF">CM83_103099</name>
</gene>
<keyword evidence="1" id="KW-0808">Transferase</keyword>
<dbReference type="AlphaFoldDB" id="A0A0A9YFW3"/>
<reference evidence="1" key="1">
    <citation type="journal article" date="2014" name="PLoS ONE">
        <title>Transcriptome-Based Identification of ABC Transporters in the Western Tarnished Plant Bug Lygus hesperus.</title>
        <authorList>
            <person name="Hull J.J."/>
            <person name="Chaney K."/>
            <person name="Geib S.M."/>
            <person name="Fabrick J.A."/>
            <person name="Brent C.S."/>
            <person name="Walsh D."/>
            <person name="Lavine L.C."/>
        </authorList>
    </citation>
    <scope>NUCLEOTIDE SEQUENCE</scope>
</reference>
<feature type="non-terminal residue" evidence="1">
    <location>
        <position position="113"/>
    </location>
</feature>